<dbReference type="AlphaFoldDB" id="A0A8S9HKD1"/>
<organism evidence="1 3">
    <name type="scientific">Brassica cretica</name>
    <name type="common">Mustard</name>
    <dbReference type="NCBI Taxonomy" id="69181"/>
    <lineage>
        <taxon>Eukaryota</taxon>
        <taxon>Viridiplantae</taxon>
        <taxon>Streptophyta</taxon>
        <taxon>Embryophyta</taxon>
        <taxon>Tracheophyta</taxon>
        <taxon>Spermatophyta</taxon>
        <taxon>Magnoliopsida</taxon>
        <taxon>eudicotyledons</taxon>
        <taxon>Gunneridae</taxon>
        <taxon>Pentapetalae</taxon>
        <taxon>rosids</taxon>
        <taxon>malvids</taxon>
        <taxon>Brassicales</taxon>
        <taxon>Brassicaceae</taxon>
        <taxon>Brassiceae</taxon>
        <taxon>Brassica</taxon>
    </lineage>
</organism>
<protein>
    <submittedName>
        <fullName evidence="1">Uncharacterized protein</fullName>
    </submittedName>
</protein>
<reference evidence="1" key="2">
    <citation type="submission" date="2019-12" db="EMBL/GenBank/DDBJ databases">
        <title>Genome sequencing and annotation of Brassica cretica.</title>
        <authorList>
            <person name="Studholme D.J."/>
            <person name="Sarris P.F."/>
        </authorList>
    </citation>
    <scope>NUCLEOTIDE SEQUENCE</scope>
    <source>
        <strain evidence="1">PFS-001/15</strain>
        <tissue evidence="1">Leaf</tissue>
    </source>
</reference>
<name>A0A8S9HKD1_BRACR</name>
<reference evidence="2" key="1">
    <citation type="submission" date="2019-12" db="EMBL/GenBank/DDBJ databases">
        <title>Genome sequencing and annotation of Brassica cretica.</title>
        <authorList>
            <person name="Studholme D.J."/>
            <person name="Sarris P."/>
        </authorList>
    </citation>
    <scope>NUCLEOTIDE SEQUENCE</scope>
    <source>
        <strain evidence="2">PFS-109/04</strain>
        <tissue evidence="2">Leaf</tissue>
    </source>
</reference>
<evidence type="ECO:0000313" key="2">
    <source>
        <dbReference type="EMBL" id="KAF3585193.1"/>
    </source>
</evidence>
<evidence type="ECO:0000313" key="1">
    <source>
        <dbReference type="EMBL" id="KAF2557267.1"/>
    </source>
</evidence>
<evidence type="ECO:0000313" key="3">
    <source>
        <dbReference type="Proteomes" id="UP000712281"/>
    </source>
</evidence>
<proteinExistence type="predicted"/>
<sequence>MEIRKSKFAHPPLSTGSPSFLSCLDLSPKPHHPASLPDHPRRLLIVSGYS</sequence>
<dbReference type="Proteomes" id="UP000712281">
    <property type="component" value="Unassembled WGS sequence"/>
</dbReference>
<dbReference type="EMBL" id="QGKW02001940">
    <property type="protein sequence ID" value="KAF2557267.1"/>
    <property type="molecule type" value="Genomic_DNA"/>
</dbReference>
<accession>A0A8S9HKD1</accession>
<gene>
    <name evidence="1" type="ORF">F2Q68_00016524</name>
    <name evidence="2" type="ORF">F2Q69_00030346</name>
</gene>
<dbReference type="EMBL" id="QGKX02000088">
    <property type="protein sequence ID" value="KAF3585193.1"/>
    <property type="molecule type" value="Genomic_DNA"/>
</dbReference>
<comment type="caution">
    <text evidence="1">The sequence shown here is derived from an EMBL/GenBank/DDBJ whole genome shotgun (WGS) entry which is preliminary data.</text>
</comment>
<dbReference type="PROSITE" id="PS51257">
    <property type="entry name" value="PROKAR_LIPOPROTEIN"/>
    <property type="match status" value="1"/>
</dbReference>
<dbReference type="Proteomes" id="UP000712600">
    <property type="component" value="Unassembled WGS sequence"/>
</dbReference>